<proteinExistence type="predicted"/>
<dbReference type="PROSITE" id="PS51318">
    <property type="entry name" value="TAT"/>
    <property type="match status" value="1"/>
</dbReference>
<evidence type="ECO:0008006" key="4">
    <source>
        <dbReference type="Google" id="ProtNLM"/>
    </source>
</evidence>
<dbReference type="EMBL" id="CP074405">
    <property type="protein sequence ID" value="QVI63208.1"/>
    <property type="molecule type" value="Genomic_DNA"/>
</dbReference>
<evidence type="ECO:0000313" key="3">
    <source>
        <dbReference type="Proteomes" id="UP000677804"/>
    </source>
</evidence>
<gene>
    <name evidence="2" type="ORF">KG103_04720</name>
</gene>
<organism evidence="2 3">
    <name type="scientific">Cellulomonas wangleii</name>
    <dbReference type="NCBI Taxonomy" id="2816956"/>
    <lineage>
        <taxon>Bacteria</taxon>
        <taxon>Bacillati</taxon>
        <taxon>Actinomycetota</taxon>
        <taxon>Actinomycetes</taxon>
        <taxon>Micrococcales</taxon>
        <taxon>Cellulomonadaceae</taxon>
        <taxon>Cellulomonas</taxon>
    </lineage>
</organism>
<sequence length="229" mass="21295">MTSGPPRTGRRRVVVAGALGAGVLAAVVSGLLNAAADGGGAGAAPARASGPTAVAPTTAGGDAPDGARAPADAAASPGGETADPVAPPDAAAAGAPPVAPLELPAVGPREAARTAGAAVRLAAVERVDGVATSPGEIAGPAVRCTVEVTNEGDTPVDLALVAVNASTAGVPLVALVEPGGRPLAGSLAPGASGTGVFLFRLADGTAADVTLVVDVLPGEPAAVFAGVLG</sequence>
<feature type="region of interest" description="Disordered" evidence="1">
    <location>
        <begin position="38"/>
        <end position="96"/>
    </location>
</feature>
<protein>
    <recommendedName>
        <fullName evidence="4">DUF4352 domain-containing protein</fullName>
    </recommendedName>
</protein>
<feature type="compositionally biased region" description="Low complexity" evidence="1">
    <location>
        <begin position="43"/>
        <end position="96"/>
    </location>
</feature>
<evidence type="ECO:0000256" key="1">
    <source>
        <dbReference type="SAM" id="MobiDB-lite"/>
    </source>
</evidence>
<name>A0ABX8D6Y7_9CELL</name>
<dbReference type="RefSeq" id="WP_207341529.1">
    <property type="nucleotide sequence ID" value="NZ_CP074405.1"/>
</dbReference>
<dbReference type="InterPro" id="IPR006311">
    <property type="entry name" value="TAT_signal"/>
</dbReference>
<dbReference type="Proteomes" id="UP000677804">
    <property type="component" value="Chromosome"/>
</dbReference>
<accession>A0ABX8D6Y7</accession>
<reference evidence="2 3" key="1">
    <citation type="submission" date="2021-05" db="EMBL/GenBank/DDBJ databases">
        <title>Novel species in genus Cellulomonas.</title>
        <authorList>
            <person name="Zhang G."/>
        </authorList>
    </citation>
    <scope>NUCLEOTIDE SEQUENCE [LARGE SCALE GENOMIC DNA]</scope>
    <source>
        <strain evidence="3">zg-ZUI222</strain>
    </source>
</reference>
<evidence type="ECO:0000313" key="2">
    <source>
        <dbReference type="EMBL" id="QVI63208.1"/>
    </source>
</evidence>
<keyword evidence="3" id="KW-1185">Reference proteome</keyword>